<evidence type="ECO:0000259" key="8">
    <source>
        <dbReference type="PROSITE" id="PS50928"/>
    </source>
</evidence>
<keyword evidence="10" id="KW-1185">Reference proteome</keyword>
<feature type="transmembrane region" description="Helical" evidence="7">
    <location>
        <begin position="112"/>
        <end position="137"/>
    </location>
</feature>
<dbReference type="PANTHER" id="PTHR43386">
    <property type="entry name" value="OLIGOPEPTIDE TRANSPORT SYSTEM PERMEASE PROTEIN APPC"/>
    <property type="match status" value="1"/>
</dbReference>
<comment type="caution">
    <text evidence="9">The sequence shown here is derived from an EMBL/GenBank/DDBJ whole genome shotgun (WGS) entry which is preliminary data.</text>
</comment>
<feature type="transmembrane region" description="Helical" evidence="7">
    <location>
        <begin position="189"/>
        <end position="208"/>
    </location>
</feature>
<dbReference type="CDD" id="cd06261">
    <property type="entry name" value="TM_PBP2"/>
    <property type="match status" value="1"/>
</dbReference>
<evidence type="ECO:0000256" key="2">
    <source>
        <dbReference type="ARBA" id="ARBA00022448"/>
    </source>
</evidence>
<dbReference type="SUPFAM" id="SSF161098">
    <property type="entry name" value="MetI-like"/>
    <property type="match status" value="1"/>
</dbReference>
<comment type="similarity">
    <text evidence="7">Belongs to the binding-protein-dependent transport system permease family.</text>
</comment>
<accession>A0A917UCM6</accession>
<evidence type="ECO:0000256" key="1">
    <source>
        <dbReference type="ARBA" id="ARBA00004651"/>
    </source>
</evidence>
<keyword evidence="2 7" id="KW-0813">Transport</keyword>
<name>A0A917UCM6_9ACTN</name>
<dbReference type="EMBL" id="BMPI01000086">
    <property type="protein sequence ID" value="GGM81529.1"/>
    <property type="molecule type" value="Genomic_DNA"/>
</dbReference>
<dbReference type="Gene3D" id="1.10.3720.10">
    <property type="entry name" value="MetI-like"/>
    <property type="match status" value="1"/>
</dbReference>
<keyword evidence="4 7" id="KW-0812">Transmembrane</keyword>
<reference evidence="9" key="1">
    <citation type="journal article" date="2014" name="Int. J. Syst. Evol. Microbiol.">
        <title>Complete genome sequence of Corynebacterium casei LMG S-19264T (=DSM 44701T), isolated from a smear-ripened cheese.</title>
        <authorList>
            <consortium name="US DOE Joint Genome Institute (JGI-PGF)"/>
            <person name="Walter F."/>
            <person name="Albersmeier A."/>
            <person name="Kalinowski J."/>
            <person name="Ruckert C."/>
        </authorList>
    </citation>
    <scope>NUCLEOTIDE SEQUENCE</scope>
    <source>
        <strain evidence="9">JCM 19831</strain>
    </source>
</reference>
<evidence type="ECO:0000256" key="4">
    <source>
        <dbReference type="ARBA" id="ARBA00022692"/>
    </source>
</evidence>
<gene>
    <name evidence="9" type="ORF">GCM10007977_098680</name>
</gene>
<feature type="domain" description="ABC transmembrane type-1" evidence="8">
    <location>
        <begin position="68"/>
        <end position="251"/>
    </location>
</feature>
<feature type="transmembrane region" description="Helical" evidence="7">
    <location>
        <begin position="67"/>
        <end position="92"/>
    </location>
</feature>
<dbReference type="PANTHER" id="PTHR43386:SF25">
    <property type="entry name" value="PEPTIDE ABC TRANSPORTER PERMEASE PROTEIN"/>
    <property type="match status" value="1"/>
</dbReference>
<feature type="transmembrane region" description="Helical" evidence="7">
    <location>
        <begin position="6"/>
        <end position="26"/>
    </location>
</feature>
<dbReference type="AlphaFoldDB" id="A0A917UCM6"/>
<keyword evidence="6 7" id="KW-0472">Membrane</keyword>
<dbReference type="InterPro" id="IPR050366">
    <property type="entry name" value="BP-dependent_transpt_permease"/>
</dbReference>
<dbReference type="InterPro" id="IPR000515">
    <property type="entry name" value="MetI-like"/>
</dbReference>
<evidence type="ECO:0000313" key="9">
    <source>
        <dbReference type="EMBL" id="GGM81529.1"/>
    </source>
</evidence>
<dbReference type="InterPro" id="IPR035906">
    <property type="entry name" value="MetI-like_sf"/>
</dbReference>
<evidence type="ECO:0000313" key="10">
    <source>
        <dbReference type="Proteomes" id="UP000642070"/>
    </source>
</evidence>
<dbReference type="GO" id="GO:0005886">
    <property type="term" value="C:plasma membrane"/>
    <property type="evidence" value="ECO:0007669"/>
    <property type="project" value="UniProtKB-SubCell"/>
</dbReference>
<comment type="subcellular location">
    <subcellularLocation>
        <location evidence="1 7">Cell membrane</location>
        <topology evidence="1 7">Multi-pass membrane protein</topology>
    </subcellularLocation>
</comment>
<organism evidence="9 10">
    <name type="scientific">Dactylosporangium sucinum</name>
    <dbReference type="NCBI Taxonomy" id="1424081"/>
    <lineage>
        <taxon>Bacteria</taxon>
        <taxon>Bacillati</taxon>
        <taxon>Actinomycetota</taxon>
        <taxon>Actinomycetes</taxon>
        <taxon>Micromonosporales</taxon>
        <taxon>Micromonosporaceae</taxon>
        <taxon>Dactylosporangium</taxon>
    </lineage>
</organism>
<evidence type="ECO:0000256" key="7">
    <source>
        <dbReference type="RuleBase" id="RU363032"/>
    </source>
</evidence>
<evidence type="ECO:0000256" key="3">
    <source>
        <dbReference type="ARBA" id="ARBA00022475"/>
    </source>
</evidence>
<reference evidence="9" key="2">
    <citation type="submission" date="2020-09" db="EMBL/GenBank/DDBJ databases">
        <authorList>
            <person name="Sun Q."/>
            <person name="Ohkuma M."/>
        </authorList>
    </citation>
    <scope>NUCLEOTIDE SEQUENCE</scope>
    <source>
        <strain evidence="9">JCM 19831</strain>
    </source>
</reference>
<keyword evidence="3" id="KW-1003">Cell membrane</keyword>
<dbReference type="Proteomes" id="UP000642070">
    <property type="component" value="Unassembled WGS sequence"/>
</dbReference>
<feature type="transmembrane region" description="Helical" evidence="7">
    <location>
        <begin position="228"/>
        <end position="250"/>
    </location>
</feature>
<keyword evidence="5 7" id="KW-1133">Transmembrane helix</keyword>
<protein>
    <submittedName>
        <fullName evidence="9">Peptide ABC transporter permease</fullName>
    </submittedName>
</protein>
<evidence type="ECO:0000256" key="5">
    <source>
        <dbReference type="ARBA" id="ARBA00022989"/>
    </source>
</evidence>
<evidence type="ECO:0000256" key="6">
    <source>
        <dbReference type="ARBA" id="ARBA00023136"/>
    </source>
</evidence>
<dbReference type="PROSITE" id="PS50928">
    <property type="entry name" value="ABC_TM1"/>
    <property type="match status" value="1"/>
</dbReference>
<dbReference type="GO" id="GO:0055085">
    <property type="term" value="P:transmembrane transport"/>
    <property type="evidence" value="ECO:0007669"/>
    <property type="project" value="InterPro"/>
</dbReference>
<proteinExistence type="inferred from homology"/>
<sequence length="263" mass="27678">MNWRSVIGAAAALLVVLAALVGPILITHDPYAFVGRPFQAPGNGHLLGTDILGRDVLSGLLVGGREFLVEGIVATLLGVGAGLLVGVALALSPRRVGALLLSVNDTLIMLPQIVIALLVLTRLGATPLTLVLVVGLSHVPQSARVLRTATARVIEQDYFHVARSLGVSRFRLVTGEITPNIAGHLLVEFGIRLAMSVVVLASLSYLGFGSTGVNWGRMIHDNQGGLTIQPWAVLAPVIAIGVFLIGMNLLRDGLSRSYTREPS</sequence>
<dbReference type="Pfam" id="PF00528">
    <property type="entry name" value="BPD_transp_1"/>
    <property type="match status" value="1"/>
</dbReference>